<name>A0ABT7VVZ1_9GAMM</name>
<dbReference type="EMBL" id="JAUCGM010000836">
    <property type="protein sequence ID" value="MDM8563731.1"/>
    <property type="molecule type" value="Genomic_DNA"/>
</dbReference>
<dbReference type="SUPFAM" id="SSF55031">
    <property type="entry name" value="Bacterial exopeptidase dimerisation domain"/>
    <property type="match status" value="1"/>
</dbReference>
<accession>A0ABT7VVZ1</accession>
<sequence>MATRRYLKAIEEAEQPDFGIVFDAVWTIRAEKGIERPVFRLPFQAEKTQGELWIDNLNTSKGPVNQIPNTATAMLKGISSEVAEQFANQVKSLYNNYGFDDPNYRPAELEVSYTKGSRTVSLTTKVKGAQHGSVPHENRLEGANPLVSLANFLGYLINDNQLANNEMGRMTQFISWGWGTQVLGEKHPDLLVAYDDVFKLGTTYALTQFTTDTEKGEVRLGVDIRYAMGHYPHGWDGKTSGS</sequence>
<proteinExistence type="predicted"/>
<dbReference type="Gene3D" id="3.30.70.360">
    <property type="match status" value="2"/>
</dbReference>
<dbReference type="InterPro" id="IPR036264">
    <property type="entry name" value="Bact_exopeptidase_dim_dom"/>
</dbReference>
<reference evidence="1" key="1">
    <citation type="submission" date="2023-06" db="EMBL/GenBank/DDBJ databases">
        <title>Uncultivated large filamentous bacteria from sulfidic sediments reveal new species and different genomic features in energy metabolism and defense.</title>
        <authorList>
            <person name="Fonseca A."/>
        </authorList>
    </citation>
    <scope>NUCLEOTIDE SEQUENCE</scope>
    <source>
        <strain evidence="1">HSG4</strain>
    </source>
</reference>
<dbReference type="Proteomes" id="UP001171945">
    <property type="component" value="Unassembled WGS sequence"/>
</dbReference>
<organism evidence="1 2">
    <name type="scientific">Candidatus Marithioploca araucensis</name>
    <dbReference type="NCBI Taxonomy" id="70273"/>
    <lineage>
        <taxon>Bacteria</taxon>
        <taxon>Pseudomonadati</taxon>
        <taxon>Pseudomonadota</taxon>
        <taxon>Gammaproteobacteria</taxon>
        <taxon>Thiotrichales</taxon>
        <taxon>Thiotrichaceae</taxon>
        <taxon>Candidatus Marithioploca</taxon>
    </lineage>
</organism>
<comment type="caution">
    <text evidence="1">The sequence shown here is derived from an EMBL/GenBank/DDBJ whole genome shotgun (WGS) entry which is preliminary data.</text>
</comment>
<keyword evidence="2" id="KW-1185">Reference proteome</keyword>
<gene>
    <name evidence="1" type="ORF">QUF54_10295</name>
</gene>
<evidence type="ECO:0000313" key="1">
    <source>
        <dbReference type="EMBL" id="MDM8563731.1"/>
    </source>
</evidence>
<dbReference type="Gene3D" id="3.40.630.10">
    <property type="entry name" value="Zn peptidases"/>
    <property type="match status" value="1"/>
</dbReference>
<feature type="non-terminal residue" evidence="1">
    <location>
        <position position="242"/>
    </location>
</feature>
<protein>
    <submittedName>
        <fullName evidence="1">Dipeptidase</fullName>
    </submittedName>
</protein>
<evidence type="ECO:0000313" key="2">
    <source>
        <dbReference type="Proteomes" id="UP001171945"/>
    </source>
</evidence>